<dbReference type="Proteomes" id="UP000198583">
    <property type="component" value="Unassembled WGS sequence"/>
</dbReference>
<dbReference type="RefSeq" id="WP_093587786.1">
    <property type="nucleotide sequence ID" value="NZ_FOYL01000001.1"/>
</dbReference>
<dbReference type="Pfam" id="PF02223">
    <property type="entry name" value="Thymidylate_kin"/>
    <property type="match status" value="1"/>
</dbReference>
<feature type="domain" description="Thymidylate kinase-like" evidence="1">
    <location>
        <begin position="18"/>
        <end position="171"/>
    </location>
</feature>
<dbReference type="InterPro" id="IPR027417">
    <property type="entry name" value="P-loop_NTPase"/>
</dbReference>
<dbReference type="EMBL" id="FOYL01000001">
    <property type="protein sequence ID" value="SFQ95826.1"/>
    <property type="molecule type" value="Genomic_DNA"/>
</dbReference>
<keyword evidence="3" id="KW-1185">Reference proteome</keyword>
<dbReference type="Gene3D" id="3.40.50.300">
    <property type="entry name" value="P-loop containing nucleotide triphosphate hydrolases"/>
    <property type="match status" value="1"/>
</dbReference>
<dbReference type="STRING" id="84724.SAMN04488564_101156"/>
<keyword evidence="2" id="KW-0808">Transferase</keyword>
<sequence length="240" mass="25801">MGPSRTGAAVGERVFVALEGIDGAGKSSTAVAVAARLGQRGHTVRLVRHNAAEPDDPFVAEYLHGLRALQQMSLRGPYFRLGDPHWVLIRASYYALVDRCVITPALERGHVVVADGWFHKFVARIAAGGVRAGGDFDRPEQILPLFAPVRRPDRVFLLDTPVATAAARRMADVNPGELGPQNAETSTPEAAFVTYQSAVRGHLLSMAVPGRWHVVRTALRDVAGIAAEVCADLEVLREAG</sequence>
<name>A0A1I6CRL8_9PSEU</name>
<evidence type="ECO:0000313" key="2">
    <source>
        <dbReference type="EMBL" id="SFQ95826.1"/>
    </source>
</evidence>
<keyword evidence="2" id="KW-0418">Kinase</keyword>
<organism evidence="2 3">
    <name type="scientific">Lentzea waywayandensis</name>
    <dbReference type="NCBI Taxonomy" id="84724"/>
    <lineage>
        <taxon>Bacteria</taxon>
        <taxon>Bacillati</taxon>
        <taxon>Actinomycetota</taxon>
        <taxon>Actinomycetes</taxon>
        <taxon>Pseudonocardiales</taxon>
        <taxon>Pseudonocardiaceae</taxon>
        <taxon>Lentzea</taxon>
    </lineage>
</organism>
<dbReference type="GO" id="GO:0016301">
    <property type="term" value="F:kinase activity"/>
    <property type="evidence" value="ECO:0007669"/>
    <property type="project" value="UniProtKB-KW"/>
</dbReference>
<dbReference type="OrthoDB" id="9774907at2"/>
<dbReference type="InterPro" id="IPR039430">
    <property type="entry name" value="Thymidylate_kin-like_dom"/>
</dbReference>
<proteinExistence type="predicted"/>
<accession>A0A1I6CRL8</accession>
<protein>
    <submittedName>
        <fullName evidence="2">Thymidylate kinase</fullName>
    </submittedName>
</protein>
<evidence type="ECO:0000259" key="1">
    <source>
        <dbReference type="Pfam" id="PF02223"/>
    </source>
</evidence>
<dbReference type="AlphaFoldDB" id="A0A1I6CRL8"/>
<reference evidence="3" key="1">
    <citation type="submission" date="2016-10" db="EMBL/GenBank/DDBJ databases">
        <authorList>
            <person name="Varghese N."/>
            <person name="Submissions S."/>
        </authorList>
    </citation>
    <scope>NUCLEOTIDE SEQUENCE [LARGE SCALE GENOMIC DNA]</scope>
    <source>
        <strain evidence="3">DSM 44232</strain>
    </source>
</reference>
<evidence type="ECO:0000313" key="3">
    <source>
        <dbReference type="Proteomes" id="UP000198583"/>
    </source>
</evidence>
<gene>
    <name evidence="2" type="ORF">SAMN04488564_101156</name>
</gene>
<dbReference type="SUPFAM" id="SSF52540">
    <property type="entry name" value="P-loop containing nucleoside triphosphate hydrolases"/>
    <property type="match status" value="1"/>
</dbReference>